<evidence type="ECO:0000256" key="5">
    <source>
        <dbReference type="ARBA" id="ARBA00022729"/>
    </source>
</evidence>
<keyword evidence="12" id="KW-0812">Transmembrane</keyword>
<feature type="transmembrane region" description="Helical" evidence="12">
    <location>
        <begin position="451"/>
        <end position="473"/>
    </location>
</feature>
<dbReference type="Pfam" id="PF03663">
    <property type="entry name" value="Glyco_hydro_76"/>
    <property type="match status" value="1"/>
</dbReference>
<keyword evidence="7 12" id="KW-0472">Membrane</keyword>
<dbReference type="FunFam" id="1.50.10.20:FF:000006">
    <property type="entry name" value="Mannan endo-1,6-alpha-mannosidase"/>
    <property type="match status" value="1"/>
</dbReference>
<reference evidence="13 14" key="1">
    <citation type="submission" date="2018-05" db="EMBL/GenBank/DDBJ databases">
        <title>Whole genome sequencing for identification of molecular markers to develop diagnostic detection tools for the regulated plant pathogen Lachnellula willkommii.</title>
        <authorList>
            <person name="Giroux E."/>
            <person name="Bilodeau G."/>
        </authorList>
    </citation>
    <scope>NUCLEOTIDE SEQUENCE [LARGE SCALE GENOMIC DNA]</scope>
    <source>
        <strain evidence="13 14">CBS 625.97</strain>
    </source>
</reference>
<dbReference type="InterPro" id="IPR014480">
    <property type="entry name" value="Mannan-1_6-alpha_mannosidase"/>
</dbReference>
<comment type="similarity">
    <text evidence="3 10">Belongs to the glycosyl hydrolase 76 family.</text>
</comment>
<comment type="subcellular location">
    <subcellularLocation>
        <location evidence="2">Endomembrane system</location>
    </subcellularLocation>
</comment>
<dbReference type="GO" id="GO:0009272">
    <property type="term" value="P:fungal-type cell wall biogenesis"/>
    <property type="evidence" value="ECO:0007669"/>
    <property type="project" value="TreeGrafter"/>
</dbReference>
<dbReference type="PANTHER" id="PTHR12145">
    <property type="entry name" value="MANNAN ENDO-1,6-ALPHA-MANNOSIDASE DCW1"/>
    <property type="match status" value="1"/>
</dbReference>
<dbReference type="GO" id="GO:0016052">
    <property type="term" value="P:carbohydrate catabolic process"/>
    <property type="evidence" value="ECO:0007669"/>
    <property type="project" value="InterPro"/>
</dbReference>
<dbReference type="EC" id="3.2.1.101" evidence="4 10"/>
<keyword evidence="5" id="KW-0732">Signal</keyword>
<evidence type="ECO:0000256" key="2">
    <source>
        <dbReference type="ARBA" id="ARBA00004308"/>
    </source>
</evidence>
<comment type="catalytic activity">
    <reaction evidence="1 10">
        <text>Random hydrolysis of (1-&gt;6)-alpha-D-mannosidic linkages in unbranched (1-&gt;6)-mannans.</text>
        <dbReference type="EC" id="3.2.1.101"/>
    </reaction>
</comment>
<keyword evidence="6 10" id="KW-0378">Hydrolase</keyword>
<evidence type="ECO:0000256" key="9">
    <source>
        <dbReference type="ARBA" id="ARBA00023295"/>
    </source>
</evidence>
<dbReference type="PIRSF" id="PIRSF016302">
    <property type="entry name" value="Man_a_manosd"/>
    <property type="match status" value="1"/>
</dbReference>
<dbReference type="InterPro" id="IPR008928">
    <property type="entry name" value="6-hairpin_glycosidase_sf"/>
</dbReference>
<evidence type="ECO:0000256" key="12">
    <source>
        <dbReference type="SAM" id="Phobius"/>
    </source>
</evidence>
<dbReference type="GO" id="GO:0008496">
    <property type="term" value="F:mannan endo-1,6-alpha-mannosidase activity"/>
    <property type="evidence" value="ECO:0007669"/>
    <property type="project" value="UniProtKB-UniRule"/>
</dbReference>
<dbReference type="Gene3D" id="1.50.10.20">
    <property type="match status" value="1"/>
</dbReference>
<evidence type="ECO:0000256" key="7">
    <source>
        <dbReference type="ARBA" id="ARBA00023136"/>
    </source>
</evidence>
<dbReference type="EMBL" id="QGMG01000523">
    <property type="protein sequence ID" value="TVY52955.1"/>
    <property type="molecule type" value="Genomic_DNA"/>
</dbReference>
<feature type="compositionally biased region" description="Polar residues" evidence="11">
    <location>
        <begin position="422"/>
        <end position="432"/>
    </location>
</feature>
<keyword evidence="12" id="KW-1133">Transmembrane helix</keyword>
<name>A0A7D8UYJ6_9HELO</name>
<comment type="caution">
    <text evidence="13">The sequence shown here is derived from an EMBL/GenBank/DDBJ whole genome shotgun (WGS) entry which is preliminary data.</text>
</comment>
<dbReference type="InterPro" id="IPR005198">
    <property type="entry name" value="Glyco_hydro_76"/>
</dbReference>
<dbReference type="SUPFAM" id="SSF48208">
    <property type="entry name" value="Six-hairpin glycosidases"/>
    <property type="match status" value="1"/>
</dbReference>
<evidence type="ECO:0000256" key="1">
    <source>
        <dbReference type="ARBA" id="ARBA00001452"/>
    </source>
</evidence>
<organism evidence="13 14">
    <name type="scientific">Lachnellula cervina</name>
    <dbReference type="NCBI Taxonomy" id="1316786"/>
    <lineage>
        <taxon>Eukaryota</taxon>
        <taxon>Fungi</taxon>
        <taxon>Dikarya</taxon>
        <taxon>Ascomycota</taxon>
        <taxon>Pezizomycotina</taxon>
        <taxon>Leotiomycetes</taxon>
        <taxon>Helotiales</taxon>
        <taxon>Lachnaceae</taxon>
        <taxon>Lachnellula</taxon>
    </lineage>
</organism>
<keyword evidence="9 10" id="KW-0326">Glycosidase</keyword>
<evidence type="ECO:0000256" key="4">
    <source>
        <dbReference type="ARBA" id="ARBA00012350"/>
    </source>
</evidence>
<protein>
    <recommendedName>
        <fullName evidence="4 10">Mannan endo-1,6-alpha-mannosidase</fullName>
        <ecNumber evidence="4 10">3.2.1.101</ecNumber>
    </recommendedName>
</protein>
<keyword evidence="14" id="KW-1185">Reference proteome</keyword>
<dbReference type="GO" id="GO:0012505">
    <property type="term" value="C:endomembrane system"/>
    <property type="evidence" value="ECO:0007669"/>
    <property type="project" value="UniProtKB-SubCell"/>
</dbReference>
<feature type="region of interest" description="Disordered" evidence="11">
    <location>
        <begin position="422"/>
        <end position="445"/>
    </location>
</feature>
<dbReference type="Proteomes" id="UP000481288">
    <property type="component" value="Unassembled WGS sequence"/>
</dbReference>
<accession>A0A7D8UYJ6</accession>
<keyword evidence="8" id="KW-0325">Glycoprotein</keyword>
<evidence type="ECO:0000256" key="8">
    <source>
        <dbReference type="ARBA" id="ARBA00023180"/>
    </source>
</evidence>
<evidence type="ECO:0000256" key="3">
    <source>
        <dbReference type="ARBA" id="ARBA00009699"/>
    </source>
</evidence>
<gene>
    <name evidence="13" type="primary">DCW1_3</name>
    <name evidence="13" type="ORF">LCER1_G005311</name>
</gene>
<sequence length="475" mass="50585">MAVLDPVLGNSWLVKEISSSPTPSSIAYAAAICTLAGRGADAAITLDLTSDASIKQAAASAAYDMMGYYTGNHTGDNPGNLPAPYYWWEAGAMFGTMVNYWYYTGDKSYIDVTTQGLLSQIGEDNDYMPENQTKTEGNDEADQGFWGMAAMTAAETKFQDPPDGQPGWLALAQGVFNTQVARWDGQNCNGGLRWQIFTFNNGYDYKNSISNGCFFNLAARLALYTGNSTYADWATKTFEWVNSVGLMGSDFKVHDGTRIGDNCTAKDSNMWTYNSGIYLLGAAAMYNYTNGSTVWQTRVKGIVDAGQDFFTDGVLFEPCETGKCNVDQKSFKAYYARWMAATTQIAPFTKDTLMKRISTSATAAVKTCTGGTSGNGCGMSWTTGVNDGSLGVGEQMSALEIIQSNLVGSAAAWVSAVKGTGTSQGNANAGSDQSHDASKVNSKPITTGDRVGAGIFTALMLIGVVGGSATMMISE</sequence>
<evidence type="ECO:0000313" key="14">
    <source>
        <dbReference type="Proteomes" id="UP000481288"/>
    </source>
</evidence>
<evidence type="ECO:0000256" key="10">
    <source>
        <dbReference type="PIRNR" id="PIRNR016302"/>
    </source>
</evidence>
<dbReference type="PANTHER" id="PTHR12145:SF41">
    <property type="entry name" value="MANNAN ENDO-1,6-ALPHA-MANNOSIDASE"/>
    <property type="match status" value="1"/>
</dbReference>
<dbReference type="OrthoDB" id="4187847at2759"/>
<evidence type="ECO:0000256" key="6">
    <source>
        <dbReference type="ARBA" id="ARBA00022801"/>
    </source>
</evidence>
<evidence type="ECO:0000313" key="13">
    <source>
        <dbReference type="EMBL" id="TVY52955.1"/>
    </source>
</evidence>
<evidence type="ECO:0000256" key="11">
    <source>
        <dbReference type="SAM" id="MobiDB-lite"/>
    </source>
</evidence>
<dbReference type="AlphaFoldDB" id="A0A7D8UYJ6"/>
<proteinExistence type="inferred from homology"/>